<organism evidence="1 2">
    <name type="scientific">Dendrothele bispora (strain CBS 962.96)</name>
    <dbReference type="NCBI Taxonomy" id="1314807"/>
    <lineage>
        <taxon>Eukaryota</taxon>
        <taxon>Fungi</taxon>
        <taxon>Dikarya</taxon>
        <taxon>Basidiomycota</taxon>
        <taxon>Agaricomycotina</taxon>
        <taxon>Agaricomycetes</taxon>
        <taxon>Agaricomycetidae</taxon>
        <taxon>Agaricales</taxon>
        <taxon>Agaricales incertae sedis</taxon>
        <taxon>Dendrothele</taxon>
    </lineage>
</organism>
<dbReference type="InterPro" id="IPR007541">
    <property type="entry name" value="Uncharacterised_BSP"/>
</dbReference>
<dbReference type="OrthoDB" id="891726at2759"/>
<evidence type="ECO:0000313" key="1">
    <source>
        <dbReference type="EMBL" id="THV01455.1"/>
    </source>
</evidence>
<proteinExistence type="predicted"/>
<sequence>MRLPPPPQPPPRVPDPKLHLRIEDLDHPGVDLFYRLVGGNLSSILKQGIGECTRGLYNTSPSLPGAGIVPRISQITLTLRSFPGVAHTFGTPSNPFEFKEIHFSLNHILNTHNNFKGSIEDKDKRTLEEIKGVLTHELVHCYQWNAKGSCPGGLIEGIADFIRLKASLAPPHWNPSHRPSQGKGDKWDAGYEKTAFFLDWIDQRQRQRQGQVQRPISSLSRYSASASASTSIIRSSSPKPSLLPGGTFNNDDKGCVSPVRPELTSHLRPGSYNPVYIVPLPVPDPVQLPMSLNRAPVRADTPMDNTDTTTIVQHLNALMRDRKYNEDKIWVEVTGKRVNEWWDEYTR</sequence>
<dbReference type="AlphaFoldDB" id="A0A4S8MFN7"/>
<accession>A0A4S8MFN7</accession>
<reference evidence="1 2" key="1">
    <citation type="journal article" date="2019" name="Nat. Ecol. Evol.">
        <title>Megaphylogeny resolves global patterns of mushroom evolution.</title>
        <authorList>
            <person name="Varga T."/>
            <person name="Krizsan K."/>
            <person name="Foldi C."/>
            <person name="Dima B."/>
            <person name="Sanchez-Garcia M."/>
            <person name="Sanchez-Ramirez S."/>
            <person name="Szollosi G.J."/>
            <person name="Szarkandi J.G."/>
            <person name="Papp V."/>
            <person name="Albert L."/>
            <person name="Andreopoulos W."/>
            <person name="Angelini C."/>
            <person name="Antonin V."/>
            <person name="Barry K.W."/>
            <person name="Bougher N.L."/>
            <person name="Buchanan P."/>
            <person name="Buyck B."/>
            <person name="Bense V."/>
            <person name="Catcheside P."/>
            <person name="Chovatia M."/>
            <person name="Cooper J."/>
            <person name="Damon W."/>
            <person name="Desjardin D."/>
            <person name="Finy P."/>
            <person name="Geml J."/>
            <person name="Haridas S."/>
            <person name="Hughes K."/>
            <person name="Justo A."/>
            <person name="Karasinski D."/>
            <person name="Kautmanova I."/>
            <person name="Kiss B."/>
            <person name="Kocsube S."/>
            <person name="Kotiranta H."/>
            <person name="LaButti K.M."/>
            <person name="Lechner B.E."/>
            <person name="Liimatainen K."/>
            <person name="Lipzen A."/>
            <person name="Lukacs Z."/>
            <person name="Mihaltcheva S."/>
            <person name="Morgado L.N."/>
            <person name="Niskanen T."/>
            <person name="Noordeloos M.E."/>
            <person name="Ohm R.A."/>
            <person name="Ortiz-Santana B."/>
            <person name="Ovrebo C."/>
            <person name="Racz N."/>
            <person name="Riley R."/>
            <person name="Savchenko A."/>
            <person name="Shiryaev A."/>
            <person name="Soop K."/>
            <person name="Spirin V."/>
            <person name="Szebenyi C."/>
            <person name="Tomsovsky M."/>
            <person name="Tulloss R.E."/>
            <person name="Uehling J."/>
            <person name="Grigoriev I.V."/>
            <person name="Vagvolgyi C."/>
            <person name="Papp T."/>
            <person name="Martin F.M."/>
            <person name="Miettinen O."/>
            <person name="Hibbett D.S."/>
            <person name="Nagy L.G."/>
        </authorList>
    </citation>
    <scope>NUCLEOTIDE SEQUENCE [LARGE SCALE GENOMIC DNA]</scope>
    <source>
        <strain evidence="1 2">CBS 962.96</strain>
    </source>
</reference>
<dbReference type="EMBL" id="ML179090">
    <property type="protein sequence ID" value="THV01455.1"/>
    <property type="molecule type" value="Genomic_DNA"/>
</dbReference>
<gene>
    <name evidence="1" type="ORF">K435DRAFT_750326</name>
</gene>
<dbReference type="Pfam" id="PF04450">
    <property type="entry name" value="BSP"/>
    <property type="match status" value="1"/>
</dbReference>
<name>A0A4S8MFN7_DENBC</name>
<dbReference type="PANTHER" id="PTHR33321:SF12">
    <property type="entry name" value="PLANT BASIC SECRETORY PROTEIN (BSP) FAMILY PROTEIN"/>
    <property type="match status" value="1"/>
</dbReference>
<protein>
    <submittedName>
        <fullName evidence="1">Plant basic secretory protein</fullName>
    </submittedName>
</protein>
<dbReference type="PANTHER" id="PTHR33321">
    <property type="match status" value="1"/>
</dbReference>
<dbReference type="Proteomes" id="UP000297245">
    <property type="component" value="Unassembled WGS sequence"/>
</dbReference>
<evidence type="ECO:0000313" key="2">
    <source>
        <dbReference type="Proteomes" id="UP000297245"/>
    </source>
</evidence>
<keyword evidence="2" id="KW-1185">Reference proteome</keyword>